<name>A0A7J5YG68_DISMA</name>
<protein>
    <submittedName>
        <fullName evidence="1">Uncharacterized protein</fullName>
    </submittedName>
</protein>
<evidence type="ECO:0000313" key="2">
    <source>
        <dbReference type="Proteomes" id="UP000518266"/>
    </source>
</evidence>
<keyword evidence="2" id="KW-1185">Reference proteome</keyword>
<reference evidence="1 2" key="1">
    <citation type="submission" date="2020-03" db="EMBL/GenBank/DDBJ databases">
        <title>Dissostichus mawsoni Genome sequencing and assembly.</title>
        <authorList>
            <person name="Park H."/>
        </authorList>
    </citation>
    <scope>NUCLEOTIDE SEQUENCE [LARGE SCALE GENOMIC DNA]</scope>
    <source>
        <strain evidence="1">DM0001</strain>
        <tissue evidence="1">Muscle</tissue>
    </source>
</reference>
<gene>
    <name evidence="1" type="ORF">F7725_020797</name>
</gene>
<dbReference type="Proteomes" id="UP000518266">
    <property type="component" value="Unassembled WGS sequence"/>
</dbReference>
<sequence>MESLYTAGACDASPIASTCDCFHSDTAATARDVTCLAGSLNAIVLGLREETKEIPKKKKKKKEKEEKKTKV</sequence>
<evidence type="ECO:0000313" key="1">
    <source>
        <dbReference type="EMBL" id="KAF3847769.1"/>
    </source>
</evidence>
<dbReference type="AlphaFoldDB" id="A0A7J5YG68"/>
<comment type="caution">
    <text evidence="1">The sequence shown here is derived from an EMBL/GenBank/DDBJ whole genome shotgun (WGS) entry which is preliminary data.</text>
</comment>
<organism evidence="1 2">
    <name type="scientific">Dissostichus mawsoni</name>
    <name type="common">Antarctic cod</name>
    <dbReference type="NCBI Taxonomy" id="36200"/>
    <lineage>
        <taxon>Eukaryota</taxon>
        <taxon>Metazoa</taxon>
        <taxon>Chordata</taxon>
        <taxon>Craniata</taxon>
        <taxon>Vertebrata</taxon>
        <taxon>Euteleostomi</taxon>
        <taxon>Actinopterygii</taxon>
        <taxon>Neopterygii</taxon>
        <taxon>Teleostei</taxon>
        <taxon>Neoteleostei</taxon>
        <taxon>Acanthomorphata</taxon>
        <taxon>Eupercaria</taxon>
        <taxon>Perciformes</taxon>
        <taxon>Notothenioidei</taxon>
        <taxon>Nototheniidae</taxon>
        <taxon>Dissostichus</taxon>
    </lineage>
</organism>
<dbReference type="EMBL" id="JAAKFY010000013">
    <property type="protein sequence ID" value="KAF3847769.1"/>
    <property type="molecule type" value="Genomic_DNA"/>
</dbReference>
<accession>A0A7J5YG68</accession>
<proteinExistence type="predicted"/>